<reference evidence="2 3" key="2">
    <citation type="submission" date="2020-03" db="EMBL/GenBank/DDBJ databases">
        <authorList>
            <person name="Ichikawa N."/>
            <person name="Kimura A."/>
            <person name="Kitahashi Y."/>
            <person name="Uohara A."/>
        </authorList>
    </citation>
    <scope>NUCLEOTIDE SEQUENCE [LARGE SCALE GENOMIC DNA]</scope>
    <source>
        <strain evidence="2 3">NBRC 105367</strain>
    </source>
</reference>
<evidence type="ECO:0008006" key="4">
    <source>
        <dbReference type="Google" id="ProtNLM"/>
    </source>
</evidence>
<dbReference type="EMBL" id="AP022871">
    <property type="protein sequence ID" value="BCB83102.1"/>
    <property type="molecule type" value="Genomic_DNA"/>
</dbReference>
<evidence type="ECO:0000313" key="2">
    <source>
        <dbReference type="EMBL" id="BCB83102.1"/>
    </source>
</evidence>
<protein>
    <recommendedName>
        <fullName evidence="4">Gamma-glutamyltransferase</fullName>
    </recommendedName>
</protein>
<dbReference type="InterPro" id="IPR043138">
    <property type="entry name" value="GGT_lsub"/>
</dbReference>
<evidence type="ECO:0000313" key="3">
    <source>
        <dbReference type="Proteomes" id="UP000503011"/>
    </source>
</evidence>
<evidence type="ECO:0000256" key="1">
    <source>
        <dbReference type="SAM" id="MobiDB-lite"/>
    </source>
</evidence>
<dbReference type="Proteomes" id="UP000503011">
    <property type="component" value="Chromosome"/>
</dbReference>
<dbReference type="AlphaFoldDB" id="A0A6F8YAG0"/>
<organism evidence="2 3">
    <name type="scientific">Phytohabitans suffuscus</name>
    <dbReference type="NCBI Taxonomy" id="624315"/>
    <lineage>
        <taxon>Bacteria</taxon>
        <taxon>Bacillati</taxon>
        <taxon>Actinomycetota</taxon>
        <taxon>Actinomycetes</taxon>
        <taxon>Micromonosporales</taxon>
        <taxon>Micromonosporaceae</taxon>
    </lineage>
</organism>
<feature type="compositionally biased region" description="Low complexity" evidence="1">
    <location>
        <begin position="425"/>
        <end position="438"/>
    </location>
</feature>
<gene>
    <name evidence="2" type="ORF">Psuf_004150</name>
</gene>
<dbReference type="SUPFAM" id="SSF56235">
    <property type="entry name" value="N-terminal nucleophile aminohydrolases (Ntn hydrolases)"/>
    <property type="match status" value="1"/>
</dbReference>
<dbReference type="PANTHER" id="PTHR43881">
    <property type="entry name" value="GAMMA-GLUTAMYLTRANSPEPTIDASE (AFU_ORTHOLOGUE AFUA_4G13580)"/>
    <property type="match status" value="1"/>
</dbReference>
<keyword evidence="3" id="KW-1185">Reference proteome</keyword>
<feature type="compositionally biased region" description="Low complexity" evidence="1">
    <location>
        <begin position="404"/>
        <end position="413"/>
    </location>
</feature>
<name>A0A6F8YAG0_9ACTN</name>
<dbReference type="InterPro" id="IPR029055">
    <property type="entry name" value="Ntn_hydrolases_N"/>
</dbReference>
<feature type="compositionally biased region" description="Low complexity" evidence="1">
    <location>
        <begin position="358"/>
        <end position="385"/>
    </location>
</feature>
<sequence>MNWHVPNPTVLGTRHAVSSGHYLASSAALAILDAGGNAVDAGCCAGMALAVLHADEVNFAGVAPIMIRLADGTTVSIDGLGVWPAGIPADLFLREHGGVIPSGLLRTVVPAAPDAWITALREHGTMTFGQVAAAAIRLARDGFPAHPLLVAGITSRQRGYRNWPANEAIYLPGGRPPEVGERFVQADLARSIQLMADAEAATAGGREAGLEAARAVFYEGELAERMVAYHRENGGYLTAADLAGFRSRYEPVVTVRWRDFEVMTCGPWSQGPALAQALRTLEAYGLDGLAHNSPAYVHLVVEALKGVFSDREHLYGDPAFVDVDVQRLVSDAHAAARAARIDPERAHPGCRTSSSAYRSRCPSPRTTTSCRSSARARPRTSAWSTPGATRSPRHRRTAPPPRRSSPGPASCRRCAACSPGPTRPTPAASRPASGPGSRPTRRSRSATTGRCCRSAAPGATCRYRRCSRSS</sequence>
<dbReference type="PRINTS" id="PR01210">
    <property type="entry name" value="GGTRANSPTASE"/>
</dbReference>
<dbReference type="KEGG" id="psuu:Psuf_004150"/>
<feature type="region of interest" description="Disordered" evidence="1">
    <location>
        <begin position="345"/>
        <end position="454"/>
    </location>
</feature>
<proteinExistence type="predicted"/>
<accession>A0A6F8YAG0</accession>
<dbReference type="PANTHER" id="PTHR43881:SF1">
    <property type="entry name" value="GAMMA-GLUTAMYLTRANSPEPTIDASE (AFU_ORTHOLOGUE AFUA_4G13580)"/>
    <property type="match status" value="1"/>
</dbReference>
<dbReference type="Gene3D" id="1.10.246.130">
    <property type="match status" value="1"/>
</dbReference>
<dbReference type="Pfam" id="PF01019">
    <property type="entry name" value="G_glu_transpept"/>
    <property type="match status" value="1"/>
</dbReference>
<dbReference type="InterPro" id="IPR052896">
    <property type="entry name" value="GGT-like_enzyme"/>
</dbReference>
<reference evidence="2 3" key="1">
    <citation type="submission" date="2020-03" db="EMBL/GenBank/DDBJ databases">
        <title>Whole genome shotgun sequence of Phytohabitans suffuscus NBRC 105367.</title>
        <authorList>
            <person name="Komaki H."/>
            <person name="Tamura T."/>
        </authorList>
    </citation>
    <scope>NUCLEOTIDE SEQUENCE [LARGE SCALE GENOMIC DNA]</scope>
    <source>
        <strain evidence="2 3">NBRC 105367</strain>
    </source>
</reference>